<evidence type="ECO:0008006" key="4">
    <source>
        <dbReference type="Google" id="ProtNLM"/>
    </source>
</evidence>
<comment type="caution">
    <text evidence="2">The sequence shown here is derived from an EMBL/GenBank/DDBJ whole genome shotgun (WGS) entry which is preliminary data.</text>
</comment>
<dbReference type="RefSeq" id="WP_168101264.1">
    <property type="nucleotide sequence ID" value="NZ_JAATEN010000005.1"/>
</dbReference>
<evidence type="ECO:0000256" key="1">
    <source>
        <dbReference type="SAM" id="MobiDB-lite"/>
    </source>
</evidence>
<dbReference type="Proteomes" id="UP000695264">
    <property type="component" value="Unassembled WGS sequence"/>
</dbReference>
<evidence type="ECO:0000313" key="3">
    <source>
        <dbReference type="Proteomes" id="UP000695264"/>
    </source>
</evidence>
<name>A0ABX1BW56_9ACTN</name>
<gene>
    <name evidence="2" type="ORF">HCK00_08985</name>
</gene>
<sequence length="230" mass="23849">MVTVVLLAGATVGGVLLFGDDEGSARPHVGSSASVSGSPGPAGSGGPAPGASPGPTGTASPSETAGGGPPTGFRREEDQAGFTVDVPMGWERSTERDSVFYTAPGGAALIQIYEITEPGLTPYEAMRETDSYVSQRESGYQRIRLEPVNWRGSPAAELEYAFPRDDGTVRHTLVHGYEAQDGRRYALLLAAPGPDWEAHQQVLGTLLMSFCPAGFSCAPDGRVPGGQSPG</sequence>
<evidence type="ECO:0000313" key="2">
    <source>
        <dbReference type="EMBL" id="NJQ00671.1"/>
    </source>
</evidence>
<organism evidence="2 3">
    <name type="scientific">Streptomyces zingiberis</name>
    <dbReference type="NCBI Taxonomy" id="2053010"/>
    <lineage>
        <taxon>Bacteria</taxon>
        <taxon>Bacillati</taxon>
        <taxon>Actinomycetota</taxon>
        <taxon>Actinomycetes</taxon>
        <taxon>Kitasatosporales</taxon>
        <taxon>Streptomycetaceae</taxon>
        <taxon>Streptomyces</taxon>
    </lineage>
</organism>
<feature type="compositionally biased region" description="Low complexity" evidence="1">
    <location>
        <begin position="49"/>
        <end position="62"/>
    </location>
</feature>
<dbReference type="EMBL" id="JAATEN010000005">
    <property type="protein sequence ID" value="NJQ00671.1"/>
    <property type="molecule type" value="Genomic_DNA"/>
</dbReference>
<accession>A0ABX1BW56</accession>
<reference evidence="2 3" key="1">
    <citation type="submission" date="2020-03" db="EMBL/GenBank/DDBJ databases">
        <title>WGS of actinomycetes isolated from Thailand.</title>
        <authorList>
            <person name="Thawai C."/>
        </authorList>
    </citation>
    <scope>NUCLEOTIDE SEQUENCE [LARGE SCALE GENOMIC DNA]</scope>
    <source>
        <strain evidence="2 3">PLAI 1-29</strain>
    </source>
</reference>
<dbReference type="Gene3D" id="3.40.1000.10">
    <property type="entry name" value="Mog1/PsbP, alpha/beta/alpha sandwich"/>
    <property type="match status" value="1"/>
</dbReference>
<feature type="region of interest" description="Disordered" evidence="1">
    <location>
        <begin position="25"/>
        <end position="87"/>
    </location>
</feature>
<protein>
    <recommendedName>
        <fullName evidence="4">Serine/arginine repetitive matrix protein 2</fullName>
    </recommendedName>
</protein>
<proteinExistence type="predicted"/>
<keyword evidence="3" id="KW-1185">Reference proteome</keyword>
<feature type="compositionally biased region" description="Low complexity" evidence="1">
    <location>
        <begin position="29"/>
        <end position="39"/>
    </location>
</feature>